<dbReference type="PROSITE" id="PS01124">
    <property type="entry name" value="HTH_ARAC_FAMILY_2"/>
    <property type="match status" value="1"/>
</dbReference>
<gene>
    <name evidence="2" type="ORF">WCD58_17965</name>
</gene>
<evidence type="ECO:0000313" key="3">
    <source>
        <dbReference type="Proteomes" id="UP001369736"/>
    </source>
</evidence>
<name>A0ABU8M6U9_9PSEU</name>
<accession>A0ABU8M6U9</accession>
<dbReference type="Gene3D" id="1.10.10.60">
    <property type="entry name" value="Homeodomain-like"/>
    <property type="match status" value="1"/>
</dbReference>
<sequence length="329" mass="34837">MAVVRADFSTGDPALAEDLIRRMYVDQRLTLSGRPERFALEHHAMVVPGPGSVTLQQLLHTRTMRCEVEPDAVGDALIVDVPRSGSVALVDCSDFEDVVAGPGEVVLGAPTGRFAGVVAGGFDATVLSHHEVAAHAAARTGIAADAVRFTGLAPVGPRIGSSWVRTVAHVRDRVLAREDLVDEPLVLDGVHRLLATAVLATFPNTALEALRDPRGRAGDVGETSAERAVDFVHAHAGEPVRPAEVAARAGAPTRDVDTALRRRRNTTLARELWLARMRGAHADLCVGDPAAGDTVAAIAARWGFTSLARFAVAYTMTTGGETPEDTLHR</sequence>
<reference evidence="2 3" key="1">
    <citation type="submission" date="2024-03" db="EMBL/GenBank/DDBJ databases">
        <title>Actinomycetospora sp. OC33-EN07, a novel actinomycete isolated from wild orchid (Aerides multiflora).</title>
        <authorList>
            <person name="Suriyachadkun C."/>
        </authorList>
    </citation>
    <scope>NUCLEOTIDE SEQUENCE [LARGE SCALE GENOMIC DNA]</scope>
    <source>
        <strain evidence="2 3">OC33-EN07</strain>
    </source>
</reference>
<comment type="caution">
    <text evidence="2">The sequence shown here is derived from an EMBL/GenBank/DDBJ whole genome shotgun (WGS) entry which is preliminary data.</text>
</comment>
<dbReference type="Proteomes" id="UP001369736">
    <property type="component" value="Unassembled WGS sequence"/>
</dbReference>
<protein>
    <recommendedName>
        <fullName evidence="1">HTH araC/xylS-type domain-containing protein</fullName>
    </recommendedName>
</protein>
<proteinExistence type="predicted"/>
<dbReference type="SMART" id="SM00342">
    <property type="entry name" value="HTH_ARAC"/>
    <property type="match status" value="1"/>
</dbReference>
<feature type="domain" description="HTH araC/xylS-type" evidence="1">
    <location>
        <begin position="226"/>
        <end position="319"/>
    </location>
</feature>
<evidence type="ECO:0000313" key="2">
    <source>
        <dbReference type="EMBL" id="MEJ2863060.1"/>
    </source>
</evidence>
<evidence type="ECO:0000259" key="1">
    <source>
        <dbReference type="PROSITE" id="PS01124"/>
    </source>
</evidence>
<keyword evidence="3" id="KW-1185">Reference proteome</keyword>
<dbReference type="EMBL" id="JBBEGM010000007">
    <property type="protein sequence ID" value="MEJ2863060.1"/>
    <property type="molecule type" value="Genomic_DNA"/>
</dbReference>
<dbReference type="RefSeq" id="WP_337704420.1">
    <property type="nucleotide sequence ID" value="NZ_JBBEGM010000007.1"/>
</dbReference>
<organism evidence="2 3">
    <name type="scientific">Actinomycetospora flava</name>
    <dbReference type="NCBI Taxonomy" id="3129232"/>
    <lineage>
        <taxon>Bacteria</taxon>
        <taxon>Bacillati</taxon>
        <taxon>Actinomycetota</taxon>
        <taxon>Actinomycetes</taxon>
        <taxon>Pseudonocardiales</taxon>
        <taxon>Pseudonocardiaceae</taxon>
        <taxon>Actinomycetospora</taxon>
    </lineage>
</organism>
<dbReference type="InterPro" id="IPR018060">
    <property type="entry name" value="HTH_AraC"/>
</dbReference>